<evidence type="ECO:0000313" key="13">
    <source>
        <dbReference type="Proteomes" id="UP000230069"/>
    </source>
</evidence>
<dbReference type="InterPro" id="IPR008906">
    <property type="entry name" value="HATC_C_dom"/>
</dbReference>
<dbReference type="OrthoDB" id="1745426at2759"/>
<evidence type="ECO:0000256" key="7">
    <source>
        <dbReference type="ARBA" id="ARBA00023125"/>
    </source>
</evidence>
<sequence length="631" mass="71827">METVIESSTLPAKKRRKSDVWKYFDKVERPDETGKIVPKAACKVCDNSLVYGGTHGTSHLAKHAVRCCERTTEGGQQTVLAIVKNCSSRNCSILCFREELPFNKVDKPAFRRYISKSFGPQFKPPCRVTMRNDVMLLFKEEKTLLQNVLKQVPGRICFTSDLWTSNQKLGYMCITAHYINSEWELNKRVISFPMLPSPHTGKAISEEIYSNLLGWNICDKVGTLTLDNASNNDSAISRLKDSLFGLDLLRRDLFHVRCNAHIINLLVKDGLDHVVSSLDNIRESVRHVKTSQAKLQSFFECCQRLGMKEKRLPIDIQTRWDSTFLMLEAAIPYQKVFDLFFYHSDFQHIPTPTDWNNAVVLQDFPKVFKDSTKMFSGSGYVTSSLFCLQMSKISGVLLKYGNQTGFKVMCDSMKLKYNKYWQNIPLVLALASCMDPRYKLTILELCLDLNHGSESGLEVVSNESELKIGAYKIKLSELYEEYEKKVNSNATGHLEATSSLSVDDDIVAVMLSRRRESSIKTCKSDLQRYLDQPPVQVQPLPKFNVLEWWKAQESTYPVLSAMARDLLTIPVSTVASESAFSGSERVVSKCRSCLKPDIVEALMCLKDWFQAEEGLQDEDPDDIEELMREEP</sequence>
<dbReference type="SUPFAM" id="SSF57667">
    <property type="entry name" value="beta-beta-alpha zinc fingers"/>
    <property type="match status" value="1"/>
</dbReference>
<evidence type="ECO:0000256" key="9">
    <source>
        <dbReference type="ARBA" id="ARBA00023242"/>
    </source>
</evidence>
<protein>
    <recommendedName>
        <fullName evidence="11">BED-type domain-containing protein</fullName>
    </recommendedName>
</protein>
<keyword evidence="7" id="KW-0238">DNA-binding</keyword>
<dbReference type="PANTHER" id="PTHR46481">
    <property type="entry name" value="ZINC FINGER BED DOMAIN-CONTAINING PROTEIN 4"/>
    <property type="match status" value="1"/>
</dbReference>
<feature type="domain" description="BED-type" evidence="11">
    <location>
        <begin position="15"/>
        <end position="75"/>
    </location>
</feature>
<evidence type="ECO:0000256" key="8">
    <source>
        <dbReference type="ARBA" id="ARBA00023163"/>
    </source>
</evidence>
<dbReference type="Pfam" id="PF02892">
    <property type="entry name" value="zf-BED"/>
    <property type="match status" value="1"/>
</dbReference>
<organism evidence="12 13">
    <name type="scientific">Aquilegia coerulea</name>
    <name type="common">Rocky mountain columbine</name>
    <dbReference type="NCBI Taxonomy" id="218851"/>
    <lineage>
        <taxon>Eukaryota</taxon>
        <taxon>Viridiplantae</taxon>
        <taxon>Streptophyta</taxon>
        <taxon>Embryophyta</taxon>
        <taxon>Tracheophyta</taxon>
        <taxon>Spermatophyta</taxon>
        <taxon>Magnoliopsida</taxon>
        <taxon>Ranunculales</taxon>
        <taxon>Ranunculaceae</taxon>
        <taxon>Thalictroideae</taxon>
        <taxon>Aquilegia</taxon>
    </lineage>
</organism>
<keyword evidence="8" id="KW-0804">Transcription</keyword>
<gene>
    <name evidence="12" type="ORF">AQUCO_00500314v1</name>
</gene>
<dbReference type="GO" id="GO:0046983">
    <property type="term" value="F:protein dimerization activity"/>
    <property type="evidence" value="ECO:0007669"/>
    <property type="project" value="InterPro"/>
</dbReference>
<dbReference type="InterPro" id="IPR012337">
    <property type="entry name" value="RNaseH-like_sf"/>
</dbReference>
<evidence type="ECO:0000256" key="6">
    <source>
        <dbReference type="ARBA" id="ARBA00023015"/>
    </source>
</evidence>
<keyword evidence="3" id="KW-0479">Metal-binding</keyword>
<evidence type="ECO:0000313" key="12">
    <source>
        <dbReference type="EMBL" id="PIA58292.1"/>
    </source>
</evidence>
<keyword evidence="4 10" id="KW-0863">Zinc-finger</keyword>
<evidence type="ECO:0000256" key="10">
    <source>
        <dbReference type="PROSITE-ProRule" id="PRU00027"/>
    </source>
</evidence>
<dbReference type="GO" id="GO:0008270">
    <property type="term" value="F:zinc ion binding"/>
    <property type="evidence" value="ECO:0007669"/>
    <property type="project" value="UniProtKB-KW"/>
</dbReference>
<dbReference type="Pfam" id="PF14372">
    <property type="entry name" value="hAT-like_RNase-H"/>
    <property type="match status" value="1"/>
</dbReference>
<evidence type="ECO:0000256" key="5">
    <source>
        <dbReference type="ARBA" id="ARBA00022833"/>
    </source>
</evidence>
<evidence type="ECO:0000256" key="3">
    <source>
        <dbReference type="ARBA" id="ARBA00022723"/>
    </source>
</evidence>
<dbReference type="InterPro" id="IPR025525">
    <property type="entry name" value="hAT-like_transposase_RNase-H"/>
</dbReference>
<dbReference type="SUPFAM" id="SSF53098">
    <property type="entry name" value="Ribonuclease H-like"/>
    <property type="match status" value="1"/>
</dbReference>
<dbReference type="InterPro" id="IPR036236">
    <property type="entry name" value="Znf_C2H2_sf"/>
</dbReference>
<evidence type="ECO:0000259" key="11">
    <source>
        <dbReference type="PROSITE" id="PS50808"/>
    </source>
</evidence>
<name>A0A2G5ERE1_AQUCA</name>
<comment type="subcellular location">
    <subcellularLocation>
        <location evidence="1">Nucleus</location>
    </subcellularLocation>
</comment>
<evidence type="ECO:0000256" key="2">
    <source>
        <dbReference type="ARBA" id="ARBA00011738"/>
    </source>
</evidence>
<dbReference type="Pfam" id="PF05699">
    <property type="entry name" value="Dimer_Tnp_hAT"/>
    <property type="match status" value="1"/>
</dbReference>
<reference evidence="12 13" key="1">
    <citation type="submission" date="2017-09" db="EMBL/GenBank/DDBJ databases">
        <title>WGS assembly of Aquilegia coerulea Goldsmith.</title>
        <authorList>
            <person name="Hodges S."/>
            <person name="Kramer E."/>
            <person name="Nordborg M."/>
            <person name="Tomkins J."/>
            <person name="Borevitz J."/>
            <person name="Derieg N."/>
            <person name="Yan J."/>
            <person name="Mihaltcheva S."/>
            <person name="Hayes R.D."/>
            <person name="Rokhsar D."/>
        </authorList>
    </citation>
    <scope>NUCLEOTIDE SEQUENCE [LARGE SCALE GENOMIC DNA]</scope>
    <source>
        <strain evidence="13">cv. Goldsmith</strain>
    </source>
</reference>
<dbReference type="GO" id="GO:0009791">
    <property type="term" value="P:post-embryonic development"/>
    <property type="evidence" value="ECO:0007669"/>
    <property type="project" value="UniProtKB-ARBA"/>
</dbReference>
<evidence type="ECO:0000256" key="4">
    <source>
        <dbReference type="ARBA" id="ARBA00022771"/>
    </source>
</evidence>
<dbReference type="EMBL" id="KZ305022">
    <property type="protein sequence ID" value="PIA58292.1"/>
    <property type="molecule type" value="Genomic_DNA"/>
</dbReference>
<dbReference type="AlphaFoldDB" id="A0A2G5ERE1"/>
<keyword evidence="5" id="KW-0862">Zinc</keyword>
<comment type="subunit">
    <text evidence="2">Homodimer.</text>
</comment>
<dbReference type="InterPro" id="IPR052035">
    <property type="entry name" value="ZnF_BED_domain_contain"/>
</dbReference>
<dbReference type="GO" id="GO:0005634">
    <property type="term" value="C:nucleus"/>
    <property type="evidence" value="ECO:0007669"/>
    <property type="project" value="UniProtKB-SubCell"/>
</dbReference>
<dbReference type="PANTHER" id="PTHR46481:SF10">
    <property type="entry name" value="ZINC FINGER BED DOMAIN-CONTAINING PROTEIN 39"/>
    <property type="match status" value="1"/>
</dbReference>
<keyword evidence="13" id="KW-1185">Reference proteome</keyword>
<proteinExistence type="predicted"/>
<dbReference type="Proteomes" id="UP000230069">
    <property type="component" value="Unassembled WGS sequence"/>
</dbReference>
<keyword evidence="6" id="KW-0805">Transcription regulation</keyword>
<dbReference type="GO" id="GO:0003677">
    <property type="term" value="F:DNA binding"/>
    <property type="evidence" value="ECO:0007669"/>
    <property type="project" value="UniProtKB-KW"/>
</dbReference>
<evidence type="ECO:0000256" key="1">
    <source>
        <dbReference type="ARBA" id="ARBA00004123"/>
    </source>
</evidence>
<accession>A0A2G5ERE1</accession>
<dbReference type="InParanoid" id="A0A2G5ERE1"/>
<dbReference type="InterPro" id="IPR003656">
    <property type="entry name" value="Znf_BED"/>
</dbReference>
<dbReference type="PROSITE" id="PS50808">
    <property type="entry name" value="ZF_BED"/>
    <property type="match status" value="1"/>
</dbReference>
<keyword evidence="9" id="KW-0539">Nucleus</keyword>
<dbReference type="SMART" id="SM00614">
    <property type="entry name" value="ZnF_BED"/>
    <property type="match status" value="1"/>
</dbReference>